<dbReference type="PANTHER" id="PTHR30055">
    <property type="entry name" value="HTH-TYPE TRANSCRIPTIONAL REGULATOR RUTR"/>
    <property type="match status" value="1"/>
</dbReference>
<gene>
    <name evidence="7" type="ORF">HCJ92_00605</name>
</gene>
<dbReference type="SUPFAM" id="SSF46689">
    <property type="entry name" value="Homeodomain-like"/>
    <property type="match status" value="1"/>
</dbReference>
<feature type="compositionally biased region" description="Basic and acidic residues" evidence="5">
    <location>
        <begin position="1"/>
        <end position="10"/>
    </location>
</feature>
<dbReference type="InterPro" id="IPR004111">
    <property type="entry name" value="Repressor_TetR_C"/>
</dbReference>
<dbReference type="InterPro" id="IPR009057">
    <property type="entry name" value="Homeodomain-like_sf"/>
</dbReference>
<proteinExistence type="predicted"/>
<evidence type="ECO:0000313" key="7">
    <source>
        <dbReference type="EMBL" id="NJP64820.1"/>
    </source>
</evidence>
<sequence>MKNMPREGSGRPRTTLDLLWGTGDGGTRGPRPTLSPEKIVQAAVEVADADGLGALSMQKVADRLGFTTMSLYRHVPGKEPLIELMIDRAVGTPPELSAHPDWRTMVEAWIEALWNRYQQHPWMLHVQAGPPLGPNQLSWLESLLTALADTGLTDDERFVISLYLNGATLGIARLVSDAEQVTADRGVPAEQLSTDYSEAMGRLIDSDRFPVLTSLVRSGALNAPASATGRAAPDYEFGLRRLMDGVEAYVAERT</sequence>
<keyword evidence="8" id="KW-1185">Reference proteome</keyword>
<keyword evidence="1" id="KW-0805">Transcription regulation</keyword>
<organism evidence="7 8">
    <name type="scientific">Streptomyces spiramenti</name>
    <dbReference type="NCBI Taxonomy" id="2720606"/>
    <lineage>
        <taxon>Bacteria</taxon>
        <taxon>Bacillati</taxon>
        <taxon>Actinomycetota</taxon>
        <taxon>Actinomycetes</taxon>
        <taxon>Kitasatosporales</taxon>
        <taxon>Streptomycetaceae</taxon>
        <taxon>Streptomyces</taxon>
    </lineage>
</organism>
<dbReference type="Gene3D" id="1.10.357.10">
    <property type="entry name" value="Tetracycline Repressor, domain 2"/>
    <property type="match status" value="1"/>
</dbReference>
<evidence type="ECO:0000256" key="1">
    <source>
        <dbReference type="ARBA" id="ARBA00023015"/>
    </source>
</evidence>
<feature type="region of interest" description="Disordered" evidence="5">
    <location>
        <begin position="1"/>
        <end position="34"/>
    </location>
</feature>
<dbReference type="PROSITE" id="PS50977">
    <property type="entry name" value="HTH_TETR_2"/>
    <property type="match status" value="1"/>
</dbReference>
<dbReference type="Gene3D" id="1.10.10.60">
    <property type="entry name" value="Homeodomain-like"/>
    <property type="match status" value="1"/>
</dbReference>
<dbReference type="PANTHER" id="PTHR30055:SF151">
    <property type="entry name" value="TRANSCRIPTIONAL REGULATORY PROTEIN"/>
    <property type="match status" value="1"/>
</dbReference>
<feature type="domain" description="HTH tetR-type" evidence="6">
    <location>
        <begin position="33"/>
        <end position="93"/>
    </location>
</feature>
<dbReference type="EMBL" id="JAAVJB010000002">
    <property type="protein sequence ID" value="NJP64820.1"/>
    <property type="molecule type" value="Genomic_DNA"/>
</dbReference>
<dbReference type="RefSeq" id="WP_167931343.1">
    <property type="nucleotide sequence ID" value="NZ_JAAVJB010000002.1"/>
</dbReference>
<dbReference type="InterPro" id="IPR001647">
    <property type="entry name" value="HTH_TetR"/>
</dbReference>
<evidence type="ECO:0000256" key="5">
    <source>
        <dbReference type="SAM" id="MobiDB-lite"/>
    </source>
</evidence>
<comment type="caution">
    <text evidence="7">The sequence shown here is derived from an EMBL/GenBank/DDBJ whole genome shotgun (WGS) entry which is preliminary data.</text>
</comment>
<feature type="DNA-binding region" description="H-T-H motif" evidence="4">
    <location>
        <begin position="56"/>
        <end position="75"/>
    </location>
</feature>
<accession>A0ABX1AKN5</accession>
<reference evidence="7 8" key="1">
    <citation type="submission" date="2020-03" db="EMBL/GenBank/DDBJ databases">
        <title>Draft genome of Streptomyces sp. ventii, isolated from the Axial Seamount in the Pacific Ocean, and resequencing of the two type strains Streptomyces lonarensis strain NCL 716 and Streptomyces bohaiensis strain 11A07.</title>
        <authorList>
            <person name="Loughran R.M."/>
            <person name="Pfannmuller K.M."/>
            <person name="Wasson B.J."/>
            <person name="Deadmond M.C."/>
            <person name="Paddock B.E."/>
            <person name="Koyack M.J."/>
            <person name="Gallegos D.A."/>
            <person name="Mitchell E.A."/>
            <person name="Ushijima B."/>
            <person name="Saw J.H."/>
            <person name="Mcphail K.L."/>
            <person name="Videau P."/>
        </authorList>
    </citation>
    <scope>NUCLEOTIDE SEQUENCE [LARGE SCALE GENOMIC DNA]</scope>
    <source>
        <strain evidence="8">5675061</strain>
    </source>
</reference>
<evidence type="ECO:0000259" key="6">
    <source>
        <dbReference type="PROSITE" id="PS50977"/>
    </source>
</evidence>
<evidence type="ECO:0000256" key="4">
    <source>
        <dbReference type="PROSITE-ProRule" id="PRU00335"/>
    </source>
</evidence>
<evidence type="ECO:0000256" key="2">
    <source>
        <dbReference type="ARBA" id="ARBA00023125"/>
    </source>
</evidence>
<dbReference type="Pfam" id="PF02909">
    <property type="entry name" value="TetR_C_1"/>
    <property type="match status" value="1"/>
</dbReference>
<dbReference type="Pfam" id="PF00440">
    <property type="entry name" value="TetR_N"/>
    <property type="match status" value="1"/>
</dbReference>
<keyword evidence="3" id="KW-0804">Transcription</keyword>
<evidence type="ECO:0000256" key="3">
    <source>
        <dbReference type="ARBA" id="ARBA00023163"/>
    </source>
</evidence>
<dbReference type="Proteomes" id="UP000746503">
    <property type="component" value="Unassembled WGS sequence"/>
</dbReference>
<name>A0ABX1AKN5_9ACTN</name>
<dbReference type="InterPro" id="IPR036271">
    <property type="entry name" value="Tet_transcr_reg_TetR-rel_C_sf"/>
</dbReference>
<keyword evidence="2 4" id="KW-0238">DNA-binding</keyword>
<evidence type="ECO:0000313" key="8">
    <source>
        <dbReference type="Proteomes" id="UP000746503"/>
    </source>
</evidence>
<dbReference type="SUPFAM" id="SSF48498">
    <property type="entry name" value="Tetracyclin repressor-like, C-terminal domain"/>
    <property type="match status" value="1"/>
</dbReference>
<dbReference type="InterPro" id="IPR050109">
    <property type="entry name" value="HTH-type_TetR-like_transc_reg"/>
</dbReference>
<protein>
    <submittedName>
        <fullName evidence="7">TetR/AcrR family transcriptional regulator</fullName>
    </submittedName>
</protein>